<proteinExistence type="predicted"/>
<evidence type="ECO:0000313" key="2">
    <source>
        <dbReference type="Proteomes" id="UP000030993"/>
    </source>
</evidence>
<dbReference type="InterPro" id="IPR036069">
    <property type="entry name" value="DUF34/NIF3_sf"/>
</dbReference>
<name>A0A0B2JYY7_9FIRM</name>
<accession>A0A0B2JYY7</accession>
<sequence length="106" mass="12245">MEQFKLEIYIPESHFKELQRVLQSVDAGHIGNYDSCLSYSRVRGTWRPLDGSNPYIGEENVISEEDELKVEVNVLKENLPSTLQAIRSVHPYEEPLINVIPLYNEL</sequence>
<organism evidence="1 2">
    <name type="scientific">Anaerovibrio lipolyticus</name>
    <dbReference type="NCBI Taxonomy" id="82374"/>
    <lineage>
        <taxon>Bacteria</taxon>
        <taxon>Bacillati</taxon>
        <taxon>Bacillota</taxon>
        <taxon>Negativicutes</taxon>
        <taxon>Selenomonadales</taxon>
        <taxon>Selenomonadaceae</taxon>
        <taxon>Anaerovibrio</taxon>
    </lineage>
</organism>
<evidence type="ECO:0000313" key="1">
    <source>
        <dbReference type="EMBL" id="KHM51811.1"/>
    </source>
</evidence>
<dbReference type="Proteomes" id="UP000030993">
    <property type="component" value="Unassembled WGS sequence"/>
</dbReference>
<dbReference type="Gene3D" id="3.30.70.120">
    <property type="match status" value="1"/>
</dbReference>
<reference evidence="1 2" key="1">
    <citation type="journal article" date="2013" name="PLoS ONE">
        <title>Identification and characterization of three novel lipases belonging to families II and V from Anaerovibrio lipolyticus 5ST.</title>
        <authorList>
            <person name="Prive F."/>
            <person name="Kaderbhai N.N."/>
            <person name="Girdwood S."/>
            <person name="Worgan H.J."/>
            <person name="Pinloche E."/>
            <person name="Scollan N.D."/>
            <person name="Huws S.A."/>
            <person name="Newbold C.J."/>
        </authorList>
    </citation>
    <scope>NUCLEOTIDE SEQUENCE [LARGE SCALE GENOMIC DNA]</scope>
    <source>
        <strain evidence="1 2">5S</strain>
    </source>
</reference>
<dbReference type="InterPro" id="IPR015867">
    <property type="entry name" value="N-reg_PII/ATP_PRibTrfase_C"/>
</dbReference>
<protein>
    <submittedName>
        <fullName evidence="1">Cytochrome C biogenesis protein</fullName>
    </submittedName>
</protein>
<dbReference type="eggNOG" id="COG3323">
    <property type="taxonomic scope" value="Bacteria"/>
</dbReference>
<dbReference type="STRING" id="82374.NZ47_08555"/>
<comment type="caution">
    <text evidence="1">The sequence shown here is derived from an EMBL/GenBank/DDBJ whole genome shotgun (WGS) entry which is preliminary data.</text>
</comment>
<dbReference type="RefSeq" id="WP_039209260.1">
    <property type="nucleotide sequence ID" value="NZ_JSCE01000172.1"/>
</dbReference>
<dbReference type="EMBL" id="JSCE01000172">
    <property type="protein sequence ID" value="KHM51811.1"/>
    <property type="molecule type" value="Genomic_DNA"/>
</dbReference>
<gene>
    <name evidence="1" type="ORF">NZ47_08555</name>
</gene>
<keyword evidence="2" id="KW-1185">Reference proteome</keyword>
<dbReference type="SUPFAM" id="SSF102705">
    <property type="entry name" value="NIF3 (NGG1p interacting factor 3)-like"/>
    <property type="match status" value="1"/>
</dbReference>
<dbReference type="PANTHER" id="PTHR41774:SF1">
    <property type="entry name" value="NGG1P INTERACTING FACTOR NIF3"/>
    <property type="match status" value="1"/>
</dbReference>
<dbReference type="PANTHER" id="PTHR41774">
    <property type="match status" value="1"/>
</dbReference>
<dbReference type="AlphaFoldDB" id="A0A0B2JYY7"/>